<dbReference type="Gene3D" id="1.10.10.1390">
    <property type="entry name" value="ATP-dependent DNA helicase RecQ"/>
    <property type="match status" value="1"/>
</dbReference>
<accession>A0ABT9Z1A6</accession>
<dbReference type="RefSeq" id="WP_174880382.1">
    <property type="nucleotide sequence ID" value="NZ_CADEPK010000167.1"/>
</dbReference>
<dbReference type="Proteomes" id="UP001232245">
    <property type="component" value="Unassembled WGS sequence"/>
</dbReference>
<proteinExistence type="predicted"/>
<keyword evidence="3" id="KW-1185">Reference proteome</keyword>
<dbReference type="EMBL" id="JAUSTZ010000002">
    <property type="protein sequence ID" value="MDQ0225065.1"/>
    <property type="molecule type" value="Genomic_DNA"/>
</dbReference>
<dbReference type="InterPro" id="IPR029491">
    <property type="entry name" value="Helicase_HTH"/>
</dbReference>
<organism evidence="2 3">
    <name type="scientific">Metabacillus niabensis</name>
    <dbReference type="NCBI Taxonomy" id="324854"/>
    <lineage>
        <taxon>Bacteria</taxon>
        <taxon>Bacillati</taxon>
        <taxon>Bacillota</taxon>
        <taxon>Bacilli</taxon>
        <taxon>Bacillales</taxon>
        <taxon>Bacillaceae</taxon>
        <taxon>Metabacillus</taxon>
    </lineage>
</organism>
<gene>
    <name evidence="2" type="ORF">J2S02_001394</name>
</gene>
<evidence type="ECO:0000259" key="1">
    <source>
        <dbReference type="Pfam" id="PF14493"/>
    </source>
</evidence>
<comment type="caution">
    <text evidence="2">The sequence shown here is derived from an EMBL/GenBank/DDBJ whole genome shotgun (WGS) entry which is preliminary data.</text>
</comment>
<protein>
    <submittedName>
        <fullName evidence="2">Uncharacterized protein YpbB</fullName>
    </submittedName>
</protein>
<reference evidence="2 3" key="1">
    <citation type="submission" date="2023-07" db="EMBL/GenBank/DDBJ databases">
        <title>Genomic Encyclopedia of Type Strains, Phase IV (KMG-IV): sequencing the most valuable type-strain genomes for metagenomic binning, comparative biology and taxonomic classification.</title>
        <authorList>
            <person name="Goeker M."/>
        </authorList>
    </citation>
    <scope>NUCLEOTIDE SEQUENCE [LARGE SCALE GENOMIC DNA]</scope>
    <source>
        <strain evidence="2 3">DSM 17723</strain>
    </source>
</reference>
<feature type="domain" description="Helicase Helix-turn-helix" evidence="1">
    <location>
        <begin position="266"/>
        <end position="353"/>
    </location>
</feature>
<evidence type="ECO:0000313" key="3">
    <source>
        <dbReference type="Proteomes" id="UP001232245"/>
    </source>
</evidence>
<evidence type="ECO:0000313" key="2">
    <source>
        <dbReference type="EMBL" id="MDQ0225065.1"/>
    </source>
</evidence>
<dbReference type="PIRSF" id="PIRSF021350">
    <property type="entry name" value="UCP021350"/>
    <property type="match status" value="1"/>
</dbReference>
<name>A0ABT9Z1A6_9BACI</name>
<dbReference type="Pfam" id="PF14493">
    <property type="entry name" value="HTH_40"/>
    <property type="match status" value="1"/>
</dbReference>
<sequence length="361" mass="42370">MSNIVGDKMNNSYLHIVLLHCLSQFKGERTVSAIYHLLNGKKSSQTIQDGKLFNLSMMFGLFPKLSRNLVITHCEDLVKAQLIKEKEEQHFVLTTQGISYLKDCLAAKPFPTHLNGWVYGDTSRIFWRRISLLIQVLSNFVYKNTNYLPITKNQEDLFWVKKFIKDNRNQAEVLVNQLYSELHQSIQMSSERHAEIFIRRLTSNNRIGETFEQIALMMKDDPTYVYLEFWNVVHFIIQQIQEKPEEYKIFNEVTKDVQLKTTLTASTEVTFSYLETGASIQEIARLRGLKESTIEDHIVEITLHDQTYTPDNFLTEADYHLIKNAIDTIQTHRLKQVKEYLNDQYSYFQIRLAYALIGRYE</sequence>
<dbReference type="InterPro" id="IPR008308">
    <property type="entry name" value="YpbB-like"/>
</dbReference>